<proteinExistence type="predicted"/>
<dbReference type="VEuPathDB" id="FungiDB:PV06_04612"/>
<dbReference type="Proteomes" id="UP000053342">
    <property type="component" value="Unassembled WGS sequence"/>
</dbReference>
<protein>
    <submittedName>
        <fullName evidence="1">Uncharacterized protein</fullName>
    </submittedName>
</protein>
<dbReference type="EMBL" id="KN847335">
    <property type="protein sequence ID" value="KIW43518.1"/>
    <property type="molecule type" value="Genomic_DNA"/>
</dbReference>
<reference evidence="1 2" key="1">
    <citation type="submission" date="2015-01" db="EMBL/GenBank/DDBJ databases">
        <title>The Genome Sequence of Exophiala oligosperma CBS72588.</title>
        <authorList>
            <consortium name="The Broad Institute Genomics Platform"/>
            <person name="Cuomo C."/>
            <person name="de Hoog S."/>
            <person name="Gorbushina A."/>
            <person name="Stielow B."/>
            <person name="Teixiera M."/>
            <person name="Abouelleil A."/>
            <person name="Chapman S.B."/>
            <person name="Priest M."/>
            <person name="Young S.K."/>
            <person name="Wortman J."/>
            <person name="Nusbaum C."/>
            <person name="Birren B."/>
        </authorList>
    </citation>
    <scope>NUCLEOTIDE SEQUENCE [LARGE SCALE GENOMIC DNA]</scope>
    <source>
        <strain evidence="1 2">CBS 72588</strain>
    </source>
</reference>
<keyword evidence="2" id="KW-1185">Reference proteome</keyword>
<dbReference type="AlphaFoldDB" id="A0A0D2DKQ7"/>
<name>A0A0D2DKQ7_9EURO</name>
<dbReference type="RefSeq" id="XP_016263734.1">
    <property type="nucleotide sequence ID" value="XM_016405528.1"/>
</dbReference>
<evidence type="ECO:0000313" key="1">
    <source>
        <dbReference type="EMBL" id="KIW43518.1"/>
    </source>
</evidence>
<dbReference type="GeneID" id="27356686"/>
<organism evidence="1 2">
    <name type="scientific">Exophiala oligosperma</name>
    <dbReference type="NCBI Taxonomy" id="215243"/>
    <lineage>
        <taxon>Eukaryota</taxon>
        <taxon>Fungi</taxon>
        <taxon>Dikarya</taxon>
        <taxon>Ascomycota</taxon>
        <taxon>Pezizomycotina</taxon>
        <taxon>Eurotiomycetes</taxon>
        <taxon>Chaetothyriomycetidae</taxon>
        <taxon>Chaetothyriales</taxon>
        <taxon>Herpotrichiellaceae</taxon>
        <taxon>Exophiala</taxon>
    </lineage>
</organism>
<dbReference type="HOGENOM" id="CLU_2121079_0_0_1"/>
<sequence length="114" mass="12830">MLSKVQRCSHDTTANTADKHMLIPELLRRGTVVGFGIRLLGYVDFNGAELLLGLIPAALFDTLKELDIRATYCNLGPTAEGQQKLFVSDVMNFRYALIWQEVAVYNVDIKDIRK</sequence>
<accession>A0A0D2DKQ7</accession>
<evidence type="ECO:0000313" key="2">
    <source>
        <dbReference type="Proteomes" id="UP000053342"/>
    </source>
</evidence>
<gene>
    <name evidence="1" type="ORF">PV06_04612</name>
</gene>